<accession>A0ABD3HS97</accession>
<comment type="similarity">
    <text evidence="1">Belongs to the leguminous lectin family.</text>
</comment>
<evidence type="ECO:0000313" key="7">
    <source>
        <dbReference type="EMBL" id="KAL3694398.1"/>
    </source>
</evidence>
<dbReference type="Gene3D" id="2.60.120.200">
    <property type="match status" value="1"/>
</dbReference>
<dbReference type="PANTHER" id="PTHR32401:SF49">
    <property type="entry name" value="OS10G0129200 PROTEIN"/>
    <property type="match status" value="1"/>
</dbReference>
<feature type="chain" id="PRO_5044850394" description="Legume lectin domain-containing protein" evidence="5">
    <location>
        <begin position="19"/>
        <end position="478"/>
    </location>
</feature>
<dbReference type="GO" id="GO:0030246">
    <property type="term" value="F:carbohydrate binding"/>
    <property type="evidence" value="ECO:0007669"/>
    <property type="project" value="UniProtKB-KW"/>
</dbReference>
<evidence type="ECO:0000256" key="4">
    <source>
        <dbReference type="SAM" id="Phobius"/>
    </source>
</evidence>
<feature type="region of interest" description="Disordered" evidence="3">
    <location>
        <begin position="450"/>
        <end position="478"/>
    </location>
</feature>
<protein>
    <recommendedName>
        <fullName evidence="6">Legume lectin domain-containing protein</fullName>
    </recommendedName>
</protein>
<evidence type="ECO:0000256" key="2">
    <source>
        <dbReference type="ARBA" id="ARBA00022734"/>
    </source>
</evidence>
<organism evidence="7 8">
    <name type="scientific">Riccia sorocarpa</name>
    <dbReference type="NCBI Taxonomy" id="122646"/>
    <lineage>
        <taxon>Eukaryota</taxon>
        <taxon>Viridiplantae</taxon>
        <taxon>Streptophyta</taxon>
        <taxon>Embryophyta</taxon>
        <taxon>Marchantiophyta</taxon>
        <taxon>Marchantiopsida</taxon>
        <taxon>Marchantiidae</taxon>
        <taxon>Marchantiales</taxon>
        <taxon>Ricciaceae</taxon>
        <taxon>Riccia</taxon>
    </lineage>
</organism>
<evidence type="ECO:0000259" key="6">
    <source>
        <dbReference type="Pfam" id="PF00139"/>
    </source>
</evidence>
<keyword evidence="2" id="KW-0430">Lectin</keyword>
<dbReference type="InterPro" id="IPR013320">
    <property type="entry name" value="ConA-like_dom_sf"/>
</dbReference>
<reference evidence="7 8" key="1">
    <citation type="submission" date="2024-09" db="EMBL/GenBank/DDBJ databases">
        <title>Chromosome-scale assembly of Riccia sorocarpa.</title>
        <authorList>
            <person name="Paukszto L."/>
        </authorList>
    </citation>
    <scope>NUCLEOTIDE SEQUENCE [LARGE SCALE GENOMIC DNA]</scope>
    <source>
        <strain evidence="7">LP-2024</strain>
        <tissue evidence="7">Aerial parts of the thallus</tissue>
    </source>
</reference>
<keyword evidence="4" id="KW-0812">Transmembrane</keyword>
<gene>
    <name evidence="7" type="ORF">R1sor_008049</name>
</gene>
<dbReference type="PANTHER" id="PTHR32401">
    <property type="entry name" value="CONCANAVALIN A-LIKE LECTIN FAMILY PROTEIN"/>
    <property type="match status" value="1"/>
</dbReference>
<dbReference type="InterPro" id="IPR001220">
    <property type="entry name" value="Legume_lectin_dom"/>
</dbReference>
<dbReference type="SUPFAM" id="SSF49899">
    <property type="entry name" value="Concanavalin A-like lectins/glucanases"/>
    <property type="match status" value="1"/>
</dbReference>
<dbReference type="Proteomes" id="UP001633002">
    <property type="component" value="Unassembled WGS sequence"/>
</dbReference>
<dbReference type="Pfam" id="PF00139">
    <property type="entry name" value="Lectin_legB"/>
    <property type="match status" value="1"/>
</dbReference>
<evidence type="ECO:0000256" key="5">
    <source>
        <dbReference type="SAM" id="SignalP"/>
    </source>
</evidence>
<feature type="region of interest" description="Disordered" evidence="3">
    <location>
        <begin position="344"/>
        <end position="419"/>
    </location>
</feature>
<keyword evidence="8" id="KW-1185">Reference proteome</keyword>
<dbReference type="CDD" id="cd06899">
    <property type="entry name" value="lectin_legume_LecRK_Arcelin_ConA"/>
    <property type="match status" value="1"/>
</dbReference>
<evidence type="ECO:0000256" key="3">
    <source>
        <dbReference type="SAM" id="MobiDB-lite"/>
    </source>
</evidence>
<proteinExistence type="inferred from homology"/>
<dbReference type="InterPro" id="IPR050258">
    <property type="entry name" value="Leguminous_Lectin"/>
</dbReference>
<keyword evidence="4" id="KW-1133">Transmembrane helix</keyword>
<comment type="caution">
    <text evidence="7">The sequence shown here is derived from an EMBL/GenBank/DDBJ whole genome shotgun (WGS) entry which is preliminary data.</text>
</comment>
<feature type="signal peptide" evidence="5">
    <location>
        <begin position="1"/>
        <end position="18"/>
    </location>
</feature>
<evidence type="ECO:0000256" key="1">
    <source>
        <dbReference type="ARBA" id="ARBA00007606"/>
    </source>
</evidence>
<evidence type="ECO:0000313" key="8">
    <source>
        <dbReference type="Proteomes" id="UP001633002"/>
    </source>
</evidence>
<name>A0ABD3HS97_9MARC</name>
<sequence>MRLFVVVALLSLLWSSDAKEKYIIQTTQPQAAFGFPNFNINRRDDLNFGGNARLGNSTIRTNAVELTADADSYENTMGNPDGEVKGSVFYKQPVHLINRYVSAGFKSVFSFSMKPVYPSNTGDGIAFIITSHPSGTGDANGDFGFFHHGKKKRTTLAIEFDTYKNHELLDIDNNHIGVDFGETISSAAVSAHSVGITLNDGNPVTAWVEYNALLQRLEIRVRIGLSNYSRPDKPLIAIPLALKQIMEEDMWVGFSAATQFGQNQKHFIYSWSFSADYMMPDHDHGFLRHKWKIILIVVLCGSFLILSICFVFFRFRRPPQLREKDASGEDMTWAGKPGNILLERNDINSQKTARPSQAEESDEDGPGVKIKCLPFEGKQSDDEEERPVRRWLPRILSSSPAESRDEDSPRSNARPEDDTIMFSNTMYISDDDSQDVIPVFPYDAYNEQRIDPIASGPPKPYNAPNLWPPDDMCVSQLN</sequence>
<feature type="transmembrane region" description="Helical" evidence="4">
    <location>
        <begin position="293"/>
        <end position="313"/>
    </location>
</feature>
<dbReference type="EMBL" id="JBJQOH010000003">
    <property type="protein sequence ID" value="KAL3694398.1"/>
    <property type="molecule type" value="Genomic_DNA"/>
</dbReference>
<feature type="compositionally biased region" description="Basic and acidic residues" evidence="3">
    <location>
        <begin position="402"/>
        <end position="417"/>
    </location>
</feature>
<dbReference type="AlphaFoldDB" id="A0ABD3HS97"/>
<feature type="domain" description="Legume lectin" evidence="6">
    <location>
        <begin position="32"/>
        <end position="276"/>
    </location>
</feature>
<keyword evidence="4" id="KW-0472">Membrane</keyword>
<keyword evidence="5" id="KW-0732">Signal</keyword>